<evidence type="ECO:0000256" key="9">
    <source>
        <dbReference type="ARBA" id="ARBA00023316"/>
    </source>
</evidence>
<dbReference type="GO" id="GO:0005975">
    <property type="term" value="P:carbohydrate metabolic process"/>
    <property type="evidence" value="ECO:0007669"/>
    <property type="project" value="InterPro"/>
</dbReference>
<gene>
    <name evidence="10" type="primary">murG</name>
    <name evidence="13" type="ORF">A3J56_00300</name>
</gene>
<feature type="binding site" evidence="10">
    <location>
        <begin position="10"/>
        <end position="12"/>
    </location>
    <ligand>
        <name>UDP-N-acetyl-alpha-D-glucosamine</name>
        <dbReference type="ChEBI" id="CHEBI:57705"/>
    </ligand>
</feature>
<comment type="caution">
    <text evidence="13">The sequence shown here is derived from an EMBL/GenBank/DDBJ whole genome shotgun (WGS) entry which is preliminary data.</text>
</comment>
<dbReference type="PANTHER" id="PTHR21015:SF22">
    <property type="entry name" value="GLYCOSYLTRANSFERASE"/>
    <property type="match status" value="1"/>
</dbReference>
<keyword evidence="2 10" id="KW-0132">Cell division</keyword>
<evidence type="ECO:0000256" key="4">
    <source>
        <dbReference type="ARBA" id="ARBA00022679"/>
    </source>
</evidence>
<keyword evidence="7 10" id="KW-0472">Membrane</keyword>
<feature type="binding site" evidence="10">
    <location>
        <position position="304"/>
    </location>
    <ligand>
        <name>UDP-N-acetyl-alpha-D-glucosamine</name>
        <dbReference type="ChEBI" id="CHEBI:57705"/>
    </ligand>
</feature>
<evidence type="ECO:0000313" key="13">
    <source>
        <dbReference type="EMBL" id="OGF73582.1"/>
    </source>
</evidence>
<dbReference type="UniPathway" id="UPA00219"/>
<evidence type="ECO:0000256" key="7">
    <source>
        <dbReference type="ARBA" id="ARBA00023136"/>
    </source>
</evidence>
<comment type="catalytic activity">
    <reaction evidence="10">
        <text>di-trans,octa-cis-undecaprenyl diphospho-N-acetyl-alpha-D-muramoyl-L-alanyl-D-glutamyl-meso-2,6-diaminopimeloyl-D-alanyl-D-alanine + UDP-N-acetyl-alpha-D-glucosamine = di-trans,octa-cis-undecaprenyl diphospho-[N-acetyl-alpha-D-glucosaminyl-(1-&gt;4)]-N-acetyl-alpha-D-muramoyl-L-alanyl-D-glutamyl-meso-2,6-diaminopimeloyl-D-alanyl-D-alanine + UDP + H(+)</text>
        <dbReference type="Rhea" id="RHEA:31227"/>
        <dbReference type="ChEBI" id="CHEBI:15378"/>
        <dbReference type="ChEBI" id="CHEBI:57705"/>
        <dbReference type="ChEBI" id="CHEBI:58223"/>
        <dbReference type="ChEBI" id="CHEBI:61387"/>
        <dbReference type="ChEBI" id="CHEBI:61388"/>
        <dbReference type="EC" id="2.4.1.227"/>
    </reaction>
</comment>
<dbReference type="GO" id="GO:0051301">
    <property type="term" value="P:cell division"/>
    <property type="evidence" value="ECO:0007669"/>
    <property type="project" value="UniProtKB-KW"/>
</dbReference>
<keyword evidence="9 10" id="KW-0961">Cell wall biogenesis/degradation</keyword>
<dbReference type="CDD" id="cd03785">
    <property type="entry name" value="GT28_MurG"/>
    <property type="match status" value="1"/>
</dbReference>
<dbReference type="PANTHER" id="PTHR21015">
    <property type="entry name" value="UDP-N-ACETYLGLUCOSAMINE--N-ACETYLMURAMYL-(PENTAPEPTIDE) PYROPHOSPHORYL-UNDECAPRENOL N-ACETYLGLUCOSAMINE TRANSFERASE 1"/>
    <property type="match status" value="1"/>
</dbReference>
<dbReference type="Gene3D" id="3.40.50.2000">
    <property type="entry name" value="Glycogen Phosphorylase B"/>
    <property type="match status" value="2"/>
</dbReference>
<evidence type="ECO:0000256" key="8">
    <source>
        <dbReference type="ARBA" id="ARBA00023306"/>
    </source>
</evidence>
<proteinExistence type="inferred from homology"/>
<dbReference type="Pfam" id="PF04101">
    <property type="entry name" value="Glyco_tran_28_C"/>
    <property type="match status" value="1"/>
</dbReference>
<evidence type="ECO:0000313" key="14">
    <source>
        <dbReference type="Proteomes" id="UP000178406"/>
    </source>
</evidence>
<dbReference type="GO" id="GO:0009252">
    <property type="term" value="P:peptidoglycan biosynthetic process"/>
    <property type="evidence" value="ECO:0007669"/>
    <property type="project" value="UniProtKB-UniRule"/>
</dbReference>
<keyword evidence="5 10" id="KW-0133">Cell shape</keyword>
<evidence type="ECO:0000256" key="6">
    <source>
        <dbReference type="ARBA" id="ARBA00022984"/>
    </source>
</evidence>
<reference evidence="13 14" key="1">
    <citation type="journal article" date="2016" name="Nat. Commun.">
        <title>Thousands of microbial genomes shed light on interconnected biogeochemical processes in an aquifer system.</title>
        <authorList>
            <person name="Anantharaman K."/>
            <person name="Brown C.T."/>
            <person name="Hug L.A."/>
            <person name="Sharon I."/>
            <person name="Castelle C.J."/>
            <person name="Probst A.J."/>
            <person name="Thomas B.C."/>
            <person name="Singh A."/>
            <person name="Wilkins M.J."/>
            <person name="Karaoz U."/>
            <person name="Brodie E.L."/>
            <person name="Williams K.H."/>
            <person name="Hubbard S.S."/>
            <person name="Banfield J.F."/>
        </authorList>
    </citation>
    <scope>NUCLEOTIDE SEQUENCE [LARGE SCALE GENOMIC DNA]</scope>
</reference>
<evidence type="ECO:0000256" key="3">
    <source>
        <dbReference type="ARBA" id="ARBA00022676"/>
    </source>
</evidence>
<evidence type="ECO:0000256" key="5">
    <source>
        <dbReference type="ARBA" id="ARBA00022960"/>
    </source>
</evidence>
<dbReference type="HAMAP" id="MF_00033">
    <property type="entry name" value="MurG"/>
    <property type="match status" value="1"/>
</dbReference>
<dbReference type="EMBL" id="MFHQ01000040">
    <property type="protein sequence ID" value="OGF73582.1"/>
    <property type="molecule type" value="Genomic_DNA"/>
</dbReference>
<feature type="binding site" evidence="10">
    <location>
        <position position="199"/>
    </location>
    <ligand>
        <name>UDP-N-acetyl-alpha-D-glucosamine</name>
        <dbReference type="ChEBI" id="CHEBI:57705"/>
    </ligand>
</feature>
<evidence type="ECO:0000256" key="2">
    <source>
        <dbReference type="ARBA" id="ARBA00022618"/>
    </source>
</evidence>
<dbReference type="GO" id="GO:0051991">
    <property type="term" value="F:UDP-N-acetyl-D-glucosamine:N-acetylmuramoyl-L-alanyl-D-glutamyl-meso-2,6-diaminopimelyl-D-alanyl-D-alanine-diphosphoundecaprenol 4-beta-N-acetylglucosaminlytransferase activity"/>
    <property type="evidence" value="ECO:0007669"/>
    <property type="project" value="RHEA"/>
</dbReference>
<dbReference type="InterPro" id="IPR006009">
    <property type="entry name" value="GlcNAc_MurG"/>
</dbReference>
<evidence type="ECO:0000256" key="10">
    <source>
        <dbReference type="HAMAP-Rule" id="MF_00033"/>
    </source>
</evidence>
<dbReference type="Proteomes" id="UP000178406">
    <property type="component" value="Unassembled WGS sequence"/>
</dbReference>
<feature type="domain" description="Glycosyltransferase family 28 N-terminal" evidence="11">
    <location>
        <begin position="3"/>
        <end position="147"/>
    </location>
</feature>
<evidence type="ECO:0000259" key="12">
    <source>
        <dbReference type="Pfam" id="PF04101"/>
    </source>
</evidence>
<dbReference type="GO" id="GO:0071555">
    <property type="term" value="P:cell wall organization"/>
    <property type="evidence" value="ECO:0007669"/>
    <property type="project" value="UniProtKB-KW"/>
</dbReference>
<dbReference type="AlphaFoldDB" id="A0A1F5WCY2"/>
<comment type="subcellular location">
    <subcellularLocation>
        <location evidence="10">Cell membrane</location>
        <topology evidence="10">Peripheral membrane protein</topology>
        <orientation evidence="10">Cytoplasmic side</orientation>
    </subcellularLocation>
</comment>
<evidence type="ECO:0000256" key="1">
    <source>
        <dbReference type="ARBA" id="ARBA00022475"/>
    </source>
</evidence>
<sequence>MIILLTGSGTGGHFYPLIAVARALRAVAEKEHIIKLELFFADDVPFDPQLLIEENIRFIKIPSGKLPRYASIRYLTSPLKIIAGIAIAFWKLYILLPDVVFSKGGYAAFPVLVAARILRIPVIIHESDAVPGKVNAWSARWATRVAISFPQSAEYFKASNVALTGNPIRHQIIGGTAEEAFETFALEENVPVILVLGGSQGAERINEVILDMLPETIVRYQIIHQIGSRNIDEVQARSTVILRQSPFKHRYHTYGFLPEVDLRNASHIASIVITRAGAGSIFEAAAWRLPAILIPLPRAAQDHQRENAYAYARFGGCEVIEETNLTPHIVLSAVDKILGDPQKITTMKRAAQEFARLDAAERIAEEIIKIGIHD</sequence>
<keyword evidence="4 10" id="KW-0808">Transferase</keyword>
<dbReference type="GO" id="GO:0008360">
    <property type="term" value="P:regulation of cell shape"/>
    <property type="evidence" value="ECO:0007669"/>
    <property type="project" value="UniProtKB-KW"/>
</dbReference>
<comment type="similarity">
    <text evidence="10">Belongs to the glycosyltransferase 28 family. MurG subfamily.</text>
</comment>
<feature type="binding site" evidence="10">
    <location>
        <position position="169"/>
    </location>
    <ligand>
        <name>UDP-N-acetyl-alpha-D-glucosamine</name>
        <dbReference type="ChEBI" id="CHEBI:57705"/>
    </ligand>
</feature>
<dbReference type="EC" id="2.4.1.227" evidence="10"/>
<organism evidence="13 14">
    <name type="scientific">Candidatus Giovannonibacteria bacterium RIFCSPHIGHO2_02_FULL_46_20</name>
    <dbReference type="NCBI Taxonomy" id="1798338"/>
    <lineage>
        <taxon>Bacteria</taxon>
        <taxon>Candidatus Giovannoniibacteriota</taxon>
    </lineage>
</organism>
<name>A0A1F5WCY2_9BACT</name>
<keyword evidence="6 10" id="KW-0573">Peptidoglycan synthesis</keyword>
<keyword evidence="1 10" id="KW-1003">Cell membrane</keyword>
<dbReference type="InterPro" id="IPR004276">
    <property type="entry name" value="GlycoTrans_28_N"/>
</dbReference>
<dbReference type="NCBIfam" id="TIGR01133">
    <property type="entry name" value="murG"/>
    <property type="match status" value="1"/>
</dbReference>
<accession>A0A1F5WCY2</accession>
<feature type="domain" description="Glycosyl transferase family 28 C-terminal" evidence="12">
    <location>
        <begin position="192"/>
        <end position="362"/>
    </location>
</feature>
<comment type="caution">
    <text evidence="10">Lacks conserved residue(s) required for the propagation of feature annotation.</text>
</comment>
<keyword evidence="8 10" id="KW-0131">Cell cycle</keyword>
<dbReference type="STRING" id="1798338.A3J56_00300"/>
<dbReference type="SUPFAM" id="SSF53756">
    <property type="entry name" value="UDP-Glycosyltransferase/glycogen phosphorylase"/>
    <property type="match status" value="1"/>
</dbReference>
<evidence type="ECO:0000259" key="11">
    <source>
        <dbReference type="Pfam" id="PF03033"/>
    </source>
</evidence>
<dbReference type="GO" id="GO:0050511">
    <property type="term" value="F:undecaprenyldiphospho-muramoylpentapeptide beta-N-acetylglucosaminyltransferase activity"/>
    <property type="evidence" value="ECO:0007669"/>
    <property type="project" value="UniProtKB-UniRule"/>
</dbReference>
<dbReference type="Pfam" id="PF03033">
    <property type="entry name" value="Glyco_transf_28"/>
    <property type="match status" value="1"/>
</dbReference>
<dbReference type="GO" id="GO:0005886">
    <property type="term" value="C:plasma membrane"/>
    <property type="evidence" value="ECO:0007669"/>
    <property type="project" value="UniProtKB-SubCell"/>
</dbReference>
<keyword evidence="3 10" id="KW-0328">Glycosyltransferase</keyword>
<comment type="function">
    <text evidence="10">Cell wall formation. Catalyzes the transfer of a GlcNAc subunit on undecaprenyl-pyrophosphoryl-MurNAc-pentapeptide (lipid intermediate I) to form undecaprenyl-pyrophosphoryl-MurNAc-(pentapeptide)GlcNAc (lipid intermediate II).</text>
</comment>
<protein>
    <recommendedName>
        <fullName evidence="10">UDP-N-acetylglucosamine--N-acetylmuramyl-(pentapeptide) pyrophosphoryl-undecaprenol N-acetylglucosamine transferase</fullName>
        <ecNumber evidence="10">2.4.1.227</ecNumber>
    </recommendedName>
    <alternativeName>
        <fullName evidence="10">Undecaprenyl-PP-MurNAc-pentapeptide-UDPGlcNAc GlcNAc transferase</fullName>
    </alternativeName>
</protein>
<comment type="pathway">
    <text evidence="10">Cell wall biogenesis; peptidoglycan biosynthesis.</text>
</comment>
<dbReference type="InterPro" id="IPR007235">
    <property type="entry name" value="Glyco_trans_28_C"/>
</dbReference>